<feature type="compositionally biased region" description="Gly residues" evidence="10">
    <location>
        <begin position="317"/>
        <end position="326"/>
    </location>
</feature>
<keyword evidence="4" id="KW-1003">Cell membrane</keyword>
<dbReference type="GO" id="GO:0009431">
    <property type="term" value="C:bacterial-type flagellum basal body, MS ring"/>
    <property type="evidence" value="ECO:0007669"/>
    <property type="project" value="InterPro"/>
</dbReference>
<keyword evidence="8 9" id="KW-0975">Bacterial flagellum</keyword>
<keyword evidence="15" id="KW-1185">Reference proteome</keyword>
<dbReference type="InterPro" id="IPR013556">
    <property type="entry name" value="Flag_M-ring_C"/>
</dbReference>
<dbReference type="PRINTS" id="PR01009">
    <property type="entry name" value="FLGMRINGFLIF"/>
</dbReference>
<organism evidence="14 15">
    <name type="scientific">Tepidiforma thermophila (strain KCTC 52669 / CGMCC 1.13589 / G233)</name>
    <dbReference type="NCBI Taxonomy" id="2761530"/>
    <lineage>
        <taxon>Bacteria</taxon>
        <taxon>Bacillati</taxon>
        <taxon>Chloroflexota</taxon>
        <taxon>Tepidiformia</taxon>
        <taxon>Tepidiformales</taxon>
        <taxon>Tepidiformaceae</taxon>
        <taxon>Tepidiforma</taxon>
    </lineage>
</organism>
<comment type="subcellular location">
    <subcellularLocation>
        <location evidence="1 9">Bacterial flagellum basal body</location>
    </subcellularLocation>
    <subcellularLocation>
        <location evidence="2">Cell membrane</location>
        <topology evidence="2">Multi-pass membrane protein</topology>
    </subcellularLocation>
</comment>
<proteinExistence type="inferred from homology"/>
<comment type="similarity">
    <text evidence="3 9">Belongs to the FliF family.</text>
</comment>
<dbReference type="PANTHER" id="PTHR30046:SF0">
    <property type="entry name" value="FLAGELLAR M-RING PROTEIN"/>
    <property type="match status" value="1"/>
</dbReference>
<dbReference type="RefSeq" id="WP_098504718.1">
    <property type="nucleotide sequence ID" value="NZ_PDJQ01000001.1"/>
</dbReference>
<evidence type="ECO:0000256" key="11">
    <source>
        <dbReference type="SAM" id="Phobius"/>
    </source>
</evidence>
<feature type="domain" description="Flagellar M-ring N-terminal" evidence="12">
    <location>
        <begin position="46"/>
        <end position="220"/>
    </location>
</feature>
<gene>
    <name evidence="14" type="ORF">A9A59_2667</name>
</gene>
<evidence type="ECO:0000256" key="3">
    <source>
        <dbReference type="ARBA" id="ARBA00007971"/>
    </source>
</evidence>
<dbReference type="Pfam" id="PF01514">
    <property type="entry name" value="YscJ_FliF"/>
    <property type="match status" value="1"/>
</dbReference>
<evidence type="ECO:0000313" key="14">
    <source>
        <dbReference type="EMBL" id="PFG75398.1"/>
    </source>
</evidence>
<evidence type="ECO:0000256" key="8">
    <source>
        <dbReference type="ARBA" id="ARBA00023143"/>
    </source>
</evidence>
<evidence type="ECO:0000259" key="12">
    <source>
        <dbReference type="Pfam" id="PF01514"/>
    </source>
</evidence>
<evidence type="ECO:0000256" key="1">
    <source>
        <dbReference type="ARBA" id="ARBA00004117"/>
    </source>
</evidence>
<feature type="domain" description="Flagellar M-ring C-terminal" evidence="13">
    <location>
        <begin position="256"/>
        <end position="407"/>
    </location>
</feature>
<evidence type="ECO:0000256" key="7">
    <source>
        <dbReference type="ARBA" id="ARBA00023136"/>
    </source>
</evidence>
<dbReference type="InterPro" id="IPR043427">
    <property type="entry name" value="YscJ/FliF"/>
</dbReference>
<comment type="caution">
    <text evidence="14">The sequence shown here is derived from an EMBL/GenBank/DDBJ whole genome shotgun (WGS) entry which is preliminary data.</text>
</comment>
<keyword evidence="14" id="KW-0282">Flagellum</keyword>
<dbReference type="InterPro" id="IPR000067">
    <property type="entry name" value="FlgMring_FliF"/>
</dbReference>
<sequence>MGNLQTTPLGPWLERWNSLPRSRQVMLAAVGIGGFLLVWVLFLASSSPKMVTAYSGLAPEDSAAMADELESLGIPYELRGGGSAIAVPANKVAEVRIKLAQAGLPTGGAVGLEIFDKTNFGATDFVQQVNFRRGLEGELARSINTLDAVKASRVHISIPKEALFKEDQHEATASVLLQLRPGTRLSDEQVKGIVNLVANSVEGLSEKGITIIDDAGRVLFDGATFGGSFSAGATASQLELQRQYELALQRDVSDVLARIVGPGRSAVTIRASLNFDHVTQTKDEFGTPQQAVPRSQSTVEETFTGTNLNVGNVPGTGANGGTGGGANTTANGNSQYTRTETTTNNEIPRTTSTTIQAPGKLERLSVSVVLDESVTAAQEAAITSAVAAAVGLDQVRGDVISVTRLPFDESARTDLVGETPGGLAAYFEYLKLVIPILAVILAFILVMLLLRSLSKRQLRLPAPVAPHALPTGAAAALAALPSAAPQQELPVLETPADPHEERVLRLAEANPRAVADVVQTWMRED</sequence>
<dbReference type="GO" id="GO:0071973">
    <property type="term" value="P:bacterial-type flagellum-dependent cell motility"/>
    <property type="evidence" value="ECO:0007669"/>
    <property type="project" value="InterPro"/>
</dbReference>
<dbReference type="PIRSF" id="PIRSF004862">
    <property type="entry name" value="FliF"/>
    <property type="match status" value="1"/>
</dbReference>
<accession>A0A2A9HHX7</accession>
<evidence type="ECO:0000259" key="13">
    <source>
        <dbReference type="Pfam" id="PF08345"/>
    </source>
</evidence>
<dbReference type="GO" id="GO:0005886">
    <property type="term" value="C:plasma membrane"/>
    <property type="evidence" value="ECO:0007669"/>
    <property type="project" value="UniProtKB-SubCell"/>
</dbReference>
<keyword evidence="14" id="KW-0966">Cell projection</keyword>
<keyword evidence="7 11" id="KW-0472">Membrane</keyword>
<dbReference type="AlphaFoldDB" id="A0A2A9HHX7"/>
<dbReference type="Proteomes" id="UP000223071">
    <property type="component" value="Unassembled WGS sequence"/>
</dbReference>
<dbReference type="NCBIfam" id="TIGR00206">
    <property type="entry name" value="fliF"/>
    <property type="match status" value="1"/>
</dbReference>
<feature type="region of interest" description="Disordered" evidence="10">
    <location>
        <begin position="305"/>
        <end position="342"/>
    </location>
</feature>
<feature type="transmembrane region" description="Helical" evidence="11">
    <location>
        <begin position="429"/>
        <end position="450"/>
    </location>
</feature>
<dbReference type="PANTHER" id="PTHR30046">
    <property type="entry name" value="FLAGELLAR M-RING PROTEIN"/>
    <property type="match status" value="1"/>
</dbReference>
<comment type="function">
    <text evidence="9">The M ring may be actively involved in energy transduction.</text>
</comment>
<reference evidence="14 15" key="1">
    <citation type="submission" date="2017-09" db="EMBL/GenBank/DDBJ databases">
        <title>Sequencing the genomes of two abundant thermophiles in Great Basin hot springs: Thermocrinis jamiesonii and novel Chloroflexi Thermoflexus hugenholtzii.</title>
        <authorList>
            <person name="Hedlund B."/>
        </authorList>
    </citation>
    <scope>NUCLEOTIDE SEQUENCE [LARGE SCALE GENOMIC DNA]</scope>
    <source>
        <strain evidence="14 15">G233</strain>
    </source>
</reference>
<keyword evidence="6 11" id="KW-1133">Transmembrane helix</keyword>
<evidence type="ECO:0000256" key="6">
    <source>
        <dbReference type="ARBA" id="ARBA00022989"/>
    </source>
</evidence>
<evidence type="ECO:0000256" key="2">
    <source>
        <dbReference type="ARBA" id="ARBA00004651"/>
    </source>
</evidence>
<dbReference type="GO" id="GO:0003774">
    <property type="term" value="F:cytoskeletal motor activity"/>
    <property type="evidence" value="ECO:0007669"/>
    <property type="project" value="InterPro"/>
</dbReference>
<feature type="transmembrane region" description="Helical" evidence="11">
    <location>
        <begin position="25"/>
        <end position="44"/>
    </location>
</feature>
<dbReference type="InterPro" id="IPR006182">
    <property type="entry name" value="FliF_N_dom"/>
</dbReference>
<evidence type="ECO:0000256" key="4">
    <source>
        <dbReference type="ARBA" id="ARBA00022475"/>
    </source>
</evidence>
<evidence type="ECO:0000256" key="10">
    <source>
        <dbReference type="SAM" id="MobiDB-lite"/>
    </source>
</evidence>
<protein>
    <recommendedName>
        <fullName evidence="9">Flagellar M-ring protein</fullName>
    </recommendedName>
</protein>
<keyword evidence="14" id="KW-0969">Cilium</keyword>
<dbReference type="InterPro" id="IPR045851">
    <property type="entry name" value="AMP-bd_C_sf"/>
</dbReference>
<dbReference type="Gene3D" id="3.30.300.30">
    <property type="match status" value="1"/>
</dbReference>
<evidence type="ECO:0000313" key="15">
    <source>
        <dbReference type="Proteomes" id="UP000223071"/>
    </source>
</evidence>
<evidence type="ECO:0000256" key="5">
    <source>
        <dbReference type="ARBA" id="ARBA00022692"/>
    </source>
</evidence>
<dbReference type="Pfam" id="PF08345">
    <property type="entry name" value="YscJ_FliF_C"/>
    <property type="match status" value="1"/>
</dbReference>
<name>A0A2A9HHX7_TEPT2</name>
<evidence type="ECO:0000256" key="9">
    <source>
        <dbReference type="PIRNR" id="PIRNR004862"/>
    </source>
</evidence>
<dbReference type="EMBL" id="PDJQ01000001">
    <property type="protein sequence ID" value="PFG75398.1"/>
    <property type="molecule type" value="Genomic_DNA"/>
</dbReference>
<keyword evidence="5 11" id="KW-0812">Transmembrane</keyword>